<dbReference type="InterPro" id="IPR016032">
    <property type="entry name" value="Sig_transdc_resp-reg_C-effctor"/>
</dbReference>
<dbReference type="AlphaFoldDB" id="A0A5J4K7N2"/>
<evidence type="ECO:0000313" key="7">
    <source>
        <dbReference type="Proteomes" id="UP000334820"/>
    </source>
</evidence>
<dbReference type="RefSeq" id="WP_151727506.1">
    <property type="nucleotide sequence ID" value="NZ_BKZV01000001.1"/>
</dbReference>
<keyword evidence="1 3" id="KW-0597">Phosphoprotein</keyword>
<reference evidence="6 7" key="1">
    <citation type="journal article" date="2019" name="Int. J. Syst. Evol. Microbiol.">
        <title>Thermogemmatispora aurantia sp. nov. and Thermogemmatispora argillosa sp. nov., within the class Ktedonobacteria, and emended description of the genus Thermogemmatispora.</title>
        <authorList>
            <person name="Zheng Y."/>
            <person name="Wang C.M."/>
            <person name="Sakai Y."/>
            <person name="Abe K."/>
            <person name="Yokota A."/>
            <person name="Yabe S."/>
        </authorList>
    </citation>
    <scope>NUCLEOTIDE SEQUENCE [LARGE SCALE GENOMIC DNA]</scope>
    <source>
        <strain evidence="6 7">A1-2</strain>
    </source>
</reference>
<accession>A0A5J4K7N2</accession>
<dbReference type="Proteomes" id="UP000334820">
    <property type="component" value="Unassembled WGS sequence"/>
</dbReference>
<dbReference type="SMART" id="SM00421">
    <property type="entry name" value="HTH_LUXR"/>
    <property type="match status" value="1"/>
</dbReference>
<dbReference type="EMBL" id="BKZV01000001">
    <property type="protein sequence ID" value="GER82699.1"/>
    <property type="molecule type" value="Genomic_DNA"/>
</dbReference>
<dbReference type="InterPro" id="IPR058245">
    <property type="entry name" value="NreC/VraR/RcsB-like_REC"/>
</dbReference>
<dbReference type="InterPro" id="IPR039420">
    <property type="entry name" value="WalR-like"/>
</dbReference>
<evidence type="ECO:0000256" key="2">
    <source>
        <dbReference type="ARBA" id="ARBA00023125"/>
    </source>
</evidence>
<evidence type="ECO:0000259" key="5">
    <source>
        <dbReference type="PROSITE" id="PS50110"/>
    </source>
</evidence>
<dbReference type="Pfam" id="PF00072">
    <property type="entry name" value="Response_reg"/>
    <property type="match status" value="1"/>
</dbReference>
<feature type="domain" description="Response regulatory" evidence="5">
    <location>
        <begin position="7"/>
        <end position="128"/>
    </location>
</feature>
<dbReference type="SUPFAM" id="SSF46894">
    <property type="entry name" value="C-terminal effector domain of the bipartite response regulators"/>
    <property type="match status" value="1"/>
</dbReference>
<dbReference type="GO" id="GO:0000160">
    <property type="term" value="P:phosphorelay signal transduction system"/>
    <property type="evidence" value="ECO:0007669"/>
    <property type="project" value="InterPro"/>
</dbReference>
<dbReference type="PROSITE" id="PS00622">
    <property type="entry name" value="HTH_LUXR_1"/>
    <property type="match status" value="1"/>
</dbReference>
<protein>
    <submittedName>
        <fullName evidence="6">DNA-binding response regulator</fullName>
    </submittedName>
</protein>
<dbReference type="Gene3D" id="3.40.50.2300">
    <property type="match status" value="1"/>
</dbReference>
<feature type="modified residue" description="4-aspartylphosphate" evidence="3">
    <location>
        <position position="63"/>
    </location>
</feature>
<evidence type="ECO:0000313" key="6">
    <source>
        <dbReference type="EMBL" id="GER82699.1"/>
    </source>
</evidence>
<organism evidence="6 7">
    <name type="scientific">Thermogemmatispora aurantia</name>
    <dbReference type="NCBI Taxonomy" id="2045279"/>
    <lineage>
        <taxon>Bacteria</taxon>
        <taxon>Bacillati</taxon>
        <taxon>Chloroflexota</taxon>
        <taxon>Ktedonobacteria</taxon>
        <taxon>Thermogemmatisporales</taxon>
        <taxon>Thermogemmatisporaceae</taxon>
        <taxon>Thermogemmatispora</taxon>
    </lineage>
</organism>
<dbReference type="PROSITE" id="PS50043">
    <property type="entry name" value="HTH_LUXR_2"/>
    <property type="match status" value="1"/>
</dbReference>
<dbReference type="InterPro" id="IPR000792">
    <property type="entry name" value="Tscrpt_reg_LuxR_C"/>
</dbReference>
<dbReference type="SUPFAM" id="SSF52172">
    <property type="entry name" value="CheY-like"/>
    <property type="match status" value="1"/>
</dbReference>
<evidence type="ECO:0000256" key="1">
    <source>
        <dbReference type="ARBA" id="ARBA00022553"/>
    </source>
</evidence>
<name>A0A5J4K7N2_9CHLR</name>
<dbReference type="PRINTS" id="PR00038">
    <property type="entry name" value="HTHLUXR"/>
</dbReference>
<feature type="domain" description="HTH luxR-type" evidence="4">
    <location>
        <begin position="160"/>
        <end position="225"/>
    </location>
</feature>
<keyword evidence="2 6" id="KW-0238">DNA-binding</keyword>
<sequence>MSSPVIRLLLCEDQTLMRQGLRTILDLEPGMEVVGEAANGEEAVRRYGELRQAGLGPDIVLMDIQMPLMSGVEATAAILSAYPDARVIMLTTFDYDDYVFESIKAGAAGYVLKDLPAEELAATIRHVAQGEPFIQPSIASKLLIEFGRRAKGDRNQPQSAESGGEELSARELDVLRLLAQGASNREIAQQLCLAEGTVKNHVSNILSKLQVTNRTQAASKARERKLI</sequence>
<gene>
    <name evidence="6" type="ORF">KTAU_13360</name>
</gene>
<dbReference type="GO" id="GO:0006355">
    <property type="term" value="P:regulation of DNA-templated transcription"/>
    <property type="evidence" value="ECO:0007669"/>
    <property type="project" value="InterPro"/>
</dbReference>
<dbReference type="CDD" id="cd17535">
    <property type="entry name" value="REC_NarL-like"/>
    <property type="match status" value="1"/>
</dbReference>
<comment type="caution">
    <text evidence="6">The sequence shown here is derived from an EMBL/GenBank/DDBJ whole genome shotgun (WGS) entry which is preliminary data.</text>
</comment>
<dbReference type="InterPro" id="IPR011006">
    <property type="entry name" value="CheY-like_superfamily"/>
</dbReference>
<dbReference type="PANTHER" id="PTHR43214">
    <property type="entry name" value="TWO-COMPONENT RESPONSE REGULATOR"/>
    <property type="match status" value="1"/>
</dbReference>
<proteinExistence type="predicted"/>
<dbReference type="GO" id="GO:0003677">
    <property type="term" value="F:DNA binding"/>
    <property type="evidence" value="ECO:0007669"/>
    <property type="project" value="UniProtKB-KW"/>
</dbReference>
<dbReference type="Pfam" id="PF00196">
    <property type="entry name" value="GerE"/>
    <property type="match status" value="1"/>
</dbReference>
<dbReference type="SMART" id="SM00448">
    <property type="entry name" value="REC"/>
    <property type="match status" value="1"/>
</dbReference>
<dbReference type="PROSITE" id="PS50110">
    <property type="entry name" value="RESPONSE_REGULATORY"/>
    <property type="match status" value="1"/>
</dbReference>
<dbReference type="CDD" id="cd06170">
    <property type="entry name" value="LuxR_C_like"/>
    <property type="match status" value="1"/>
</dbReference>
<evidence type="ECO:0000259" key="4">
    <source>
        <dbReference type="PROSITE" id="PS50043"/>
    </source>
</evidence>
<keyword evidence="7" id="KW-1185">Reference proteome</keyword>
<dbReference type="InterPro" id="IPR001789">
    <property type="entry name" value="Sig_transdc_resp-reg_receiver"/>
</dbReference>
<evidence type="ECO:0000256" key="3">
    <source>
        <dbReference type="PROSITE-ProRule" id="PRU00169"/>
    </source>
</evidence>